<proteinExistence type="predicted"/>
<sequence length="135" mass="14853">MADQKEEAIRQLIQYGETTTIEIKAAVPRHTEMAERMYGMANAQGGVIIIGVEDASHSIIGVPDERMAMTMDTILRAGRNNIKPPLVLDPPEPEVYTLDGKRVVVVTVPQSMGPVYQAGGVFWVRCEHTQFPSTS</sequence>
<dbReference type="OrthoDB" id="320597at2"/>
<comment type="caution">
    <text evidence="2">The sequence shown here is derived from an EMBL/GenBank/DDBJ whole genome shotgun (WGS) entry which is preliminary data.</text>
</comment>
<dbReference type="InterPro" id="IPR007421">
    <property type="entry name" value="Schlafen_AlbA_2_dom"/>
</dbReference>
<reference evidence="3" key="1">
    <citation type="submission" date="2018-12" db="EMBL/GenBank/DDBJ databases">
        <title>Tengunoibacter tsumagoiensis gen. nov., sp. nov., Dictyobacter kobayashii sp. nov., D. alpinus sp. nov., and D. joshuensis sp. nov. and description of Dictyobacteraceae fam. nov. within the order Ktedonobacterales isolated from Tengu-no-mugimeshi.</title>
        <authorList>
            <person name="Wang C.M."/>
            <person name="Zheng Y."/>
            <person name="Sakai Y."/>
            <person name="Toyoda A."/>
            <person name="Minakuchi Y."/>
            <person name="Abe K."/>
            <person name="Yokota A."/>
            <person name="Yabe S."/>
        </authorList>
    </citation>
    <scope>NUCLEOTIDE SEQUENCE [LARGE SCALE GENOMIC DNA]</scope>
    <source>
        <strain evidence="3">Uno3</strain>
    </source>
</reference>
<evidence type="ECO:0000313" key="3">
    <source>
        <dbReference type="Proteomes" id="UP000287352"/>
    </source>
</evidence>
<evidence type="ECO:0000259" key="1">
    <source>
        <dbReference type="Pfam" id="PF04326"/>
    </source>
</evidence>
<dbReference type="PANTHER" id="PTHR30595:SF6">
    <property type="entry name" value="SCHLAFEN ALBA-2 DOMAIN-CONTAINING PROTEIN"/>
    <property type="match status" value="1"/>
</dbReference>
<dbReference type="Proteomes" id="UP000287352">
    <property type="component" value="Unassembled WGS sequence"/>
</dbReference>
<dbReference type="InterPro" id="IPR038461">
    <property type="entry name" value="Schlafen_AlbA_2_dom_sf"/>
</dbReference>
<feature type="domain" description="Schlafen AlbA-2" evidence="1">
    <location>
        <begin position="17"/>
        <end position="129"/>
    </location>
</feature>
<name>A0A402A0A8_9CHLR</name>
<dbReference type="EMBL" id="BIFR01000001">
    <property type="protein sequence ID" value="GCE12499.1"/>
    <property type="molecule type" value="Genomic_DNA"/>
</dbReference>
<dbReference type="RefSeq" id="WP_126580113.1">
    <property type="nucleotide sequence ID" value="NZ_BIFR01000001.1"/>
</dbReference>
<dbReference type="Gene3D" id="3.30.950.30">
    <property type="entry name" value="Schlafen, AAA domain"/>
    <property type="match status" value="1"/>
</dbReference>
<protein>
    <recommendedName>
        <fullName evidence="1">Schlafen AlbA-2 domain-containing protein</fullName>
    </recommendedName>
</protein>
<dbReference type="PANTHER" id="PTHR30595">
    <property type="entry name" value="GLPR-RELATED TRANSCRIPTIONAL REPRESSOR"/>
    <property type="match status" value="1"/>
</dbReference>
<evidence type="ECO:0000313" key="2">
    <source>
        <dbReference type="EMBL" id="GCE12499.1"/>
    </source>
</evidence>
<organism evidence="2 3">
    <name type="scientific">Tengunoibacter tsumagoiensis</name>
    <dbReference type="NCBI Taxonomy" id="2014871"/>
    <lineage>
        <taxon>Bacteria</taxon>
        <taxon>Bacillati</taxon>
        <taxon>Chloroflexota</taxon>
        <taxon>Ktedonobacteria</taxon>
        <taxon>Ktedonobacterales</taxon>
        <taxon>Dictyobacteraceae</taxon>
        <taxon>Tengunoibacter</taxon>
    </lineage>
</organism>
<dbReference type="Pfam" id="PF04326">
    <property type="entry name" value="SLFN_AlbA_2"/>
    <property type="match status" value="1"/>
</dbReference>
<accession>A0A402A0A8</accession>
<dbReference type="AlphaFoldDB" id="A0A402A0A8"/>
<gene>
    <name evidence="2" type="ORF">KTT_23580</name>
</gene>
<keyword evidence="3" id="KW-1185">Reference proteome</keyword>